<dbReference type="AlphaFoldDB" id="A0AAV0BZC2"/>
<organism evidence="1 2">
    <name type="scientific">Cuscuta epithymum</name>
    <dbReference type="NCBI Taxonomy" id="186058"/>
    <lineage>
        <taxon>Eukaryota</taxon>
        <taxon>Viridiplantae</taxon>
        <taxon>Streptophyta</taxon>
        <taxon>Embryophyta</taxon>
        <taxon>Tracheophyta</taxon>
        <taxon>Spermatophyta</taxon>
        <taxon>Magnoliopsida</taxon>
        <taxon>eudicotyledons</taxon>
        <taxon>Gunneridae</taxon>
        <taxon>Pentapetalae</taxon>
        <taxon>asterids</taxon>
        <taxon>lamiids</taxon>
        <taxon>Solanales</taxon>
        <taxon>Convolvulaceae</taxon>
        <taxon>Cuscuteae</taxon>
        <taxon>Cuscuta</taxon>
        <taxon>Cuscuta subgen. Cuscuta</taxon>
    </lineage>
</organism>
<evidence type="ECO:0000313" key="2">
    <source>
        <dbReference type="Proteomes" id="UP001152523"/>
    </source>
</evidence>
<proteinExistence type="predicted"/>
<gene>
    <name evidence="1" type="ORF">CEPIT_LOCUS524</name>
</gene>
<accession>A0AAV0BZC2</accession>
<dbReference type="Proteomes" id="UP001152523">
    <property type="component" value="Unassembled WGS sequence"/>
</dbReference>
<protein>
    <submittedName>
        <fullName evidence="1">Uncharacterized protein</fullName>
    </submittedName>
</protein>
<sequence length="723" mass="81788">MNVTRTSISPALLLPASTHLAGSFTFIRKPIKSTMSELPEVTSLFAALASKLQEGEATAEDDDRNLDSAVRNFNMRLNLSETNPKVQVLDTALSLMCFTAPQVFNSMIEFTVRTIVTVLSSSVECEVVKWGNEESIQVCRPNFGLDCVGTVETCSDIFQKLEASRGDLSPLLLYAVVRAAALAPKCHYSEKMIKVKAMGRCNSAFAKLLCHSSRDCILKSGEIPLRLLRWMLDPMLLKNDICQILLEITNRPFLFLEKEFYEKTDWISILTCLVLSPTMFIQTRALLHNWFLLMGLAPILELHNELILQVLDIGCRPMRWGIPMEIAITLPCSRVYFPCENQLLRILSGPLSWENFRHLVCEVVKLDCAVNKLMSSSNQDTKVSRVDVNSCWAMAINFPSWFSFASFLLFVDGCSRDNYYLKCIPWLNKPNPSSGADLPSYSLVAARFIAWVLNPIGDSFQELIVEHLTKLSHARTLKNFYSGKGSAAIGGNNKKSRRSLSDIKGSTSFSGFDYKTLWLWLKEFQDIHTRYSRKVNDHFASTEADHSQGVGCEKNVLDRKIPLGILLSYCDSISDVESELLLHYAATGTLDDLCEPRVGKKHMKHSREFTLTEKYTTNEAVAGAKITFHLTDATESISTNMFETEENRLKFLCHVKGNIGKYLLKCVKRLLQLIVDDEFRHQTLSDLYLRMMRWKHQGKDIYSSYKDWDDVMGAVKCAFSPPC</sequence>
<comment type="caution">
    <text evidence="1">The sequence shown here is derived from an EMBL/GenBank/DDBJ whole genome shotgun (WGS) entry which is preliminary data.</text>
</comment>
<keyword evidence="2" id="KW-1185">Reference proteome</keyword>
<reference evidence="1" key="1">
    <citation type="submission" date="2022-07" db="EMBL/GenBank/DDBJ databases">
        <authorList>
            <person name="Macas J."/>
            <person name="Novak P."/>
            <person name="Neumann P."/>
        </authorList>
    </citation>
    <scope>NUCLEOTIDE SEQUENCE</scope>
</reference>
<dbReference type="PANTHER" id="PTHR48221:SF2">
    <property type="entry name" value="ACYL-COA SYNTHETASE FAMILY PROTEIN"/>
    <property type="match status" value="1"/>
</dbReference>
<dbReference type="EMBL" id="CAMAPF010000005">
    <property type="protein sequence ID" value="CAH9053491.1"/>
    <property type="molecule type" value="Genomic_DNA"/>
</dbReference>
<dbReference type="PANTHER" id="PTHR48221">
    <property type="entry name" value="ACYL-COA SYNTHETASE FAMILY PROTEIN"/>
    <property type="match status" value="1"/>
</dbReference>
<evidence type="ECO:0000313" key="1">
    <source>
        <dbReference type="EMBL" id="CAH9053491.1"/>
    </source>
</evidence>
<name>A0AAV0BZC2_9ASTE</name>